<protein>
    <recommendedName>
        <fullName evidence="3">DUF1643 domain-containing protein</fullName>
    </recommendedName>
</protein>
<dbReference type="RefSeq" id="WP_106463946.1">
    <property type="nucleotide sequence ID" value="NZ_PXOQ01000010.1"/>
</dbReference>
<evidence type="ECO:0000313" key="1">
    <source>
        <dbReference type="EMBL" id="PSG87380.1"/>
    </source>
</evidence>
<accession>A0A2T1N704</accession>
<organism evidence="1 2">
    <name type="scientific">Aurantibacter aestuarii</name>
    <dbReference type="NCBI Taxonomy" id="1266046"/>
    <lineage>
        <taxon>Bacteria</taxon>
        <taxon>Pseudomonadati</taxon>
        <taxon>Bacteroidota</taxon>
        <taxon>Flavobacteriia</taxon>
        <taxon>Flavobacteriales</taxon>
        <taxon>Flavobacteriaceae</taxon>
        <taxon>Aurantibacter</taxon>
    </lineage>
</organism>
<name>A0A2T1N704_9FLAO</name>
<proteinExistence type="predicted"/>
<dbReference type="Proteomes" id="UP000238426">
    <property type="component" value="Unassembled WGS sequence"/>
</dbReference>
<comment type="caution">
    <text evidence="1">The sequence shown here is derived from an EMBL/GenBank/DDBJ whole genome shotgun (WGS) entry which is preliminary data.</text>
</comment>
<dbReference type="OrthoDB" id="950327at2"/>
<reference evidence="1 2" key="1">
    <citation type="submission" date="2018-03" db="EMBL/GenBank/DDBJ databases">
        <title>Mesoflavibacter sp. HG37 and Mesoflavibacter sp. HG96 sp.nov., two marine bacteria isolated from seawater of Western Pacific Ocean.</title>
        <authorList>
            <person name="Cheng H."/>
            <person name="Wu Y.-H."/>
            <person name="Guo L.-L."/>
            <person name="Xu X.-W."/>
        </authorList>
    </citation>
    <scope>NUCLEOTIDE SEQUENCE [LARGE SCALE GENOMIC DNA]</scope>
    <source>
        <strain evidence="1 2">KCTC 32269</strain>
    </source>
</reference>
<evidence type="ECO:0000313" key="2">
    <source>
        <dbReference type="Proteomes" id="UP000238426"/>
    </source>
</evidence>
<sequence length="239" mass="28146">MVNRINDNLVFKELLDIFTYQSKNFQNQEIINRGFVCSRIKKGKVLFVGINPSYPSGSKIESFQYSIDNAVTEYPKHYSKFSELINDTEFSESWTYIDLFQFRETDQKKVSDFAKNDPQFLVSQLRLTHKMIFEINPELIIVCNSGASDFFGINKWKNTKGWLNVWFGYDFEFDENLGVDIIKSKNENSILPMQNEFLFGTPVLFTSTLTYMSKFDKRRLKWQINRIAKNGSLNKYRTK</sequence>
<gene>
    <name evidence="1" type="ORF">C7H52_10880</name>
</gene>
<dbReference type="AlphaFoldDB" id="A0A2T1N704"/>
<dbReference type="EMBL" id="PXOQ01000010">
    <property type="protein sequence ID" value="PSG87380.1"/>
    <property type="molecule type" value="Genomic_DNA"/>
</dbReference>
<evidence type="ECO:0008006" key="3">
    <source>
        <dbReference type="Google" id="ProtNLM"/>
    </source>
</evidence>
<keyword evidence="2" id="KW-1185">Reference proteome</keyword>